<name>X1E5E4_9ZZZZ</name>
<dbReference type="PANTHER" id="PTHR34218">
    <property type="entry name" value="PEPTIDASE S45 PENICILLIN AMIDASE"/>
    <property type="match status" value="1"/>
</dbReference>
<proteinExistence type="predicted"/>
<dbReference type="GO" id="GO:0017000">
    <property type="term" value="P:antibiotic biosynthetic process"/>
    <property type="evidence" value="ECO:0007669"/>
    <property type="project" value="InterPro"/>
</dbReference>
<comment type="caution">
    <text evidence="1">The sequence shown here is derived from an EMBL/GenBank/DDBJ whole genome shotgun (WGS) entry which is preliminary data.</text>
</comment>
<dbReference type="Pfam" id="PF01804">
    <property type="entry name" value="Penicil_amidase"/>
    <property type="match status" value="1"/>
</dbReference>
<sequence length="186" mass="19810">GAEIREALTTWTGPAVNVIYAAQTGNIGYQLAGNVPVRADVHSGVFPVPGWVDDYEWRGFLSFEDLPYIVNPERGWVATAGQAVVPPGYDAQLAEQLADEFGPNINPAINQHWPDGYRAARINQQITATAAHTVGRQRNGTDGTMAALQADSIGTLVAVFAPLRTQLLPALLCCLGSNVVAKDSPS</sequence>
<dbReference type="SUPFAM" id="SSF56235">
    <property type="entry name" value="N-terminal nucleophile aminohydrolases (Ntn hydrolases)"/>
    <property type="match status" value="1"/>
</dbReference>
<feature type="non-terminal residue" evidence="1">
    <location>
        <position position="1"/>
    </location>
</feature>
<organism evidence="1">
    <name type="scientific">marine sediment metagenome</name>
    <dbReference type="NCBI Taxonomy" id="412755"/>
    <lineage>
        <taxon>unclassified sequences</taxon>
        <taxon>metagenomes</taxon>
        <taxon>ecological metagenomes</taxon>
    </lineage>
</organism>
<accession>X1E5E4</accession>
<dbReference type="PANTHER" id="PTHR34218:SF4">
    <property type="entry name" value="ACYL-HOMOSERINE LACTONE ACYLASE QUIP"/>
    <property type="match status" value="1"/>
</dbReference>
<dbReference type="EMBL" id="BART01020441">
    <property type="protein sequence ID" value="GAH03893.1"/>
    <property type="molecule type" value="Genomic_DNA"/>
</dbReference>
<dbReference type="InterPro" id="IPR002692">
    <property type="entry name" value="S45"/>
</dbReference>
<reference evidence="1" key="1">
    <citation type="journal article" date="2014" name="Front. Microbiol.">
        <title>High frequency of phylogenetically diverse reductive dehalogenase-homologous genes in deep subseafloor sedimentary metagenomes.</title>
        <authorList>
            <person name="Kawai M."/>
            <person name="Futagami T."/>
            <person name="Toyoda A."/>
            <person name="Takaki Y."/>
            <person name="Nishi S."/>
            <person name="Hori S."/>
            <person name="Arai W."/>
            <person name="Tsubouchi T."/>
            <person name="Morono Y."/>
            <person name="Uchiyama I."/>
            <person name="Ito T."/>
            <person name="Fujiyama A."/>
            <person name="Inagaki F."/>
            <person name="Takami H."/>
        </authorList>
    </citation>
    <scope>NUCLEOTIDE SEQUENCE</scope>
    <source>
        <strain evidence="1">Expedition CK06-06</strain>
    </source>
</reference>
<dbReference type="GO" id="GO:0016787">
    <property type="term" value="F:hydrolase activity"/>
    <property type="evidence" value="ECO:0007669"/>
    <property type="project" value="InterPro"/>
</dbReference>
<protein>
    <submittedName>
        <fullName evidence="1">Uncharacterized protein</fullName>
    </submittedName>
</protein>
<dbReference type="AlphaFoldDB" id="X1E5E4"/>
<evidence type="ECO:0000313" key="1">
    <source>
        <dbReference type="EMBL" id="GAH03893.1"/>
    </source>
</evidence>
<dbReference type="InterPro" id="IPR029055">
    <property type="entry name" value="Ntn_hydrolases_N"/>
</dbReference>
<dbReference type="Gene3D" id="3.60.20.10">
    <property type="entry name" value="Glutamine Phosphoribosylpyrophosphate, subunit 1, domain 1"/>
    <property type="match status" value="1"/>
</dbReference>
<gene>
    <name evidence="1" type="ORF">S01H4_37977</name>
</gene>